<reference evidence="1" key="1">
    <citation type="submission" date="2022-08" db="UniProtKB">
        <authorList>
            <consortium name="EnsemblMetazoa"/>
        </authorList>
    </citation>
    <scope>IDENTIFICATION</scope>
    <source>
        <strain evidence="1">EBRO</strain>
    </source>
</reference>
<evidence type="ECO:0000313" key="1">
    <source>
        <dbReference type="EnsemblMetazoa" id="AATE009576-PA.1"/>
    </source>
</evidence>
<dbReference type="EnsemblMetazoa" id="AATE009576-RA">
    <property type="protein sequence ID" value="AATE009576-PA.1"/>
    <property type="gene ID" value="AATE009576"/>
</dbReference>
<accession>A0A182J1I8</accession>
<protein>
    <submittedName>
        <fullName evidence="1">Uncharacterized protein</fullName>
    </submittedName>
</protein>
<sequence length="118" mass="12399">MIAVVVVVVLVKVVVGFVGVVIQVVDGIPVEGGAVRSTGQILHRDPLRVDVDFNLPAEVGHHVADHDESRQRDPILPCQLAQKEKRATEVRIQQHVASGLCATAASGEPVGDGKGGTL</sequence>
<organism evidence="1">
    <name type="scientific">Anopheles atroparvus</name>
    <name type="common">European mosquito</name>
    <dbReference type="NCBI Taxonomy" id="41427"/>
    <lineage>
        <taxon>Eukaryota</taxon>
        <taxon>Metazoa</taxon>
        <taxon>Ecdysozoa</taxon>
        <taxon>Arthropoda</taxon>
        <taxon>Hexapoda</taxon>
        <taxon>Insecta</taxon>
        <taxon>Pterygota</taxon>
        <taxon>Neoptera</taxon>
        <taxon>Endopterygota</taxon>
        <taxon>Diptera</taxon>
        <taxon>Nematocera</taxon>
        <taxon>Culicoidea</taxon>
        <taxon>Culicidae</taxon>
        <taxon>Anophelinae</taxon>
        <taxon>Anopheles</taxon>
    </lineage>
</organism>
<name>A0A182J1I8_ANOAO</name>
<dbReference type="AlphaFoldDB" id="A0A182J1I8"/>
<proteinExistence type="predicted"/>
<dbReference type="VEuPathDB" id="VectorBase:AATE009576"/>